<protein>
    <submittedName>
        <fullName evidence="2">Prolyl oligopeptidase family protein</fullName>
    </submittedName>
</protein>
<sequence length="165" mass="18571">MVEGYGPIDFMQMYYPNEAAAQEAGNEETRRVVMSGEAGQPSREEELLGAPLLEIPDIVSLANPVTYVRRGMPPFLILHGLDDELVPVSQSKLLYRALKETDNSVVACFIKGAKHAFLNDNDFLAKVQDCVYLWKYESGHEDQKTLVKAVSIGQLCLEFFRRNLM</sequence>
<reference evidence="3" key="1">
    <citation type="submission" date="2017-01" db="EMBL/GenBank/DDBJ databases">
        <authorList>
            <person name="Varghese N."/>
            <person name="Submissions S."/>
        </authorList>
    </citation>
    <scope>NUCLEOTIDE SEQUENCE [LARGE SCALE GENOMIC DNA]</scope>
    <source>
        <strain evidence="3">DSM 16176</strain>
    </source>
</reference>
<name>A0A1N7NX71_9BACL</name>
<gene>
    <name evidence="2" type="ORF">SAMN05421799_11045</name>
</gene>
<feature type="domain" description="BD-FAE-like" evidence="1">
    <location>
        <begin position="2"/>
        <end position="98"/>
    </location>
</feature>
<proteinExistence type="predicted"/>
<dbReference type="Gene3D" id="3.40.50.1820">
    <property type="entry name" value="alpha/beta hydrolase"/>
    <property type="match status" value="1"/>
</dbReference>
<dbReference type="Proteomes" id="UP000186156">
    <property type="component" value="Unassembled WGS sequence"/>
</dbReference>
<evidence type="ECO:0000313" key="3">
    <source>
        <dbReference type="Proteomes" id="UP000186156"/>
    </source>
</evidence>
<dbReference type="EMBL" id="FTOO01000010">
    <property type="protein sequence ID" value="SIT02975.1"/>
    <property type="molecule type" value="Genomic_DNA"/>
</dbReference>
<dbReference type="Pfam" id="PF20434">
    <property type="entry name" value="BD-FAE"/>
    <property type="match status" value="1"/>
</dbReference>
<organism evidence="2 3">
    <name type="scientific">Alicyclobacillus vulcanalis</name>
    <dbReference type="NCBI Taxonomy" id="252246"/>
    <lineage>
        <taxon>Bacteria</taxon>
        <taxon>Bacillati</taxon>
        <taxon>Bacillota</taxon>
        <taxon>Bacilli</taxon>
        <taxon>Bacillales</taxon>
        <taxon>Alicyclobacillaceae</taxon>
        <taxon>Alicyclobacillus</taxon>
    </lineage>
</organism>
<dbReference type="InterPro" id="IPR049492">
    <property type="entry name" value="BD-FAE-like_dom"/>
</dbReference>
<dbReference type="AlphaFoldDB" id="A0A1N7NX71"/>
<keyword evidence="3" id="KW-1185">Reference proteome</keyword>
<accession>A0A1N7NX71</accession>
<dbReference type="STRING" id="252246.SAMN05421799_11045"/>
<evidence type="ECO:0000313" key="2">
    <source>
        <dbReference type="EMBL" id="SIT02975.1"/>
    </source>
</evidence>
<dbReference type="InterPro" id="IPR029058">
    <property type="entry name" value="AB_hydrolase_fold"/>
</dbReference>
<dbReference type="SUPFAM" id="SSF53474">
    <property type="entry name" value="alpha/beta-Hydrolases"/>
    <property type="match status" value="1"/>
</dbReference>
<evidence type="ECO:0000259" key="1">
    <source>
        <dbReference type="Pfam" id="PF20434"/>
    </source>
</evidence>